<keyword evidence="1" id="KW-0472">Membrane</keyword>
<proteinExistence type="predicted"/>
<evidence type="ECO:0000256" key="1">
    <source>
        <dbReference type="SAM" id="Phobius"/>
    </source>
</evidence>
<keyword evidence="1" id="KW-1133">Transmembrane helix</keyword>
<dbReference type="Pfam" id="PF14494">
    <property type="entry name" value="DUF4436"/>
    <property type="match status" value="1"/>
</dbReference>
<gene>
    <name evidence="2" type="ORF">I543_2736</name>
</gene>
<feature type="transmembrane region" description="Helical" evidence="1">
    <location>
        <begin position="258"/>
        <end position="284"/>
    </location>
</feature>
<dbReference type="EMBL" id="JAOF01000001">
    <property type="protein sequence ID" value="EUA48073.1"/>
    <property type="molecule type" value="Genomic_DNA"/>
</dbReference>
<comment type="caution">
    <text evidence="2">The sequence shown here is derived from an EMBL/GenBank/DDBJ whole genome shotgun (WGS) entry which is preliminary data.</text>
</comment>
<feature type="transmembrane region" description="Helical" evidence="1">
    <location>
        <begin position="6"/>
        <end position="24"/>
    </location>
</feature>
<evidence type="ECO:0000313" key="2">
    <source>
        <dbReference type="EMBL" id="EUA48073.1"/>
    </source>
</evidence>
<dbReference type="AlphaFoldDB" id="A0A829Q606"/>
<dbReference type="PROSITE" id="PS51257">
    <property type="entry name" value="PROKAR_LIPOPROTEIN"/>
    <property type="match status" value="1"/>
</dbReference>
<sequence length="297" mass="32663">MPKLIGLGVLVVFFACLSVSLYWWERGQEERATVLGESNNPDRVNVRLLIQKIDPATARISAQLQLRGEGALADEHHNLKHDTTLVSNAVTNPTVVAKANERPEYVSVQFALRDGMFTDYPFDRYTSNFIFRVYVGDGPNRREVPVRVAIDNIDTFFSLTPKQDESAQPPGRADDQSATPQQMFIATASVARSTSTVVFAVFIMAFMWCLTVAALIAAWYVGSGKLGLFWSGLGFLGTLLFALIPLRDAVPGSPPIGSIIDFAAFFIAEGVVSISMIITVLHGYHIEVANRRPPDPE</sequence>
<keyword evidence="1" id="KW-0812">Transmembrane</keyword>
<protein>
    <submittedName>
        <fullName evidence="2">Putative lipoprotein</fullName>
    </submittedName>
</protein>
<keyword evidence="2" id="KW-0449">Lipoprotein</keyword>
<name>A0A829Q606_9MYCO</name>
<reference evidence="2 3" key="1">
    <citation type="submission" date="2013-12" db="EMBL/GenBank/DDBJ databases">
        <authorList>
            <person name="Madinger N."/>
            <person name="Lenaerts A."/>
            <person name="Ordway D."/>
            <person name="DeGroote M.A."/>
            <person name="Parker T."/>
            <person name="Sizemore C."/>
            <person name="Tallon L.J."/>
            <person name="Sadzewicz L.K."/>
            <person name="Sengamalay N."/>
            <person name="Fraser C.M."/>
            <person name="Hine E."/>
            <person name="Shefchek K.A."/>
            <person name="Das S.P."/>
            <person name="Tettelin H."/>
        </authorList>
    </citation>
    <scope>NUCLEOTIDE SEQUENCE [LARGE SCALE GENOMIC DNA]</scope>
    <source>
        <strain evidence="2 3">21</strain>
    </source>
</reference>
<organism evidence="2 3">
    <name type="scientific">Mycobacteroides abscessus 21</name>
    <dbReference type="NCBI Taxonomy" id="1299324"/>
    <lineage>
        <taxon>Bacteria</taxon>
        <taxon>Bacillati</taxon>
        <taxon>Actinomycetota</taxon>
        <taxon>Actinomycetes</taxon>
        <taxon>Mycobacteriales</taxon>
        <taxon>Mycobacteriaceae</taxon>
        <taxon>Mycobacteroides</taxon>
        <taxon>Mycobacteroides abscessus</taxon>
    </lineage>
</organism>
<feature type="transmembrane region" description="Helical" evidence="1">
    <location>
        <begin position="197"/>
        <end position="221"/>
    </location>
</feature>
<feature type="transmembrane region" description="Helical" evidence="1">
    <location>
        <begin position="227"/>
        <end position="246"/>
    </location>
</feature>
<dbReference type="InterPro" id="IPR027948">
    <property type="entry name" value="DUF4436"/>
</dbReference>
<accession>A0A829Q606</accession>
<evidence type="ECO:0000313" key="3">
    <source>
        <dbReference type="Proteomes" id="UP000020103"/>
    </source>
</evidence>
<dbReference type="Proteomes" id="UP000020103">
    <property type="component" value="Unassembled WGS sequence"/>
</dbReference>